<dbReference type="AlphaFoldDB" id="A0A0A7KFG7"/>
<dbReference type="Proteomes" id="UP000030634">
    <property type="component" value="Chromosome"/>
</dbReference>
<dbReference type="EMBL" id="CP010028">
    <property type="protein sequence ID" value="AIZ44845.1"/>
    <property type="molecule type" value="Genomic_DNA"/>
</dbReference>
<evidence type="ECO:0000313" key="2">
    <source>
        <dbReference type="Proteomes" id="UP000030634"/>
    </source>
</evidence>
<gene>
    <name evidence="1" type="ORF">QR90_06625</name>
</gene>
<name>A0A0A7KFG7_9DEIO</name>
<reference evidence="2" key="1">
    <citation type="submission" date="2014-11" db="EMBL/GenBank/DDBJ databases">
        <title>Hymenobacter sp. DG25B genome submission.</title>
        <authorList>
            <person name="Jung H.-Y."/>
            <person name="Kim M.K."/>
            <person name="Srinivasan S."/>
            <person name="Lim S."/>
        </authorList>
    </citation>
    <scope>NUCLEOTIDE SEQUENCE [LARGE SCALE GENOMIC DNA]</scope>
    <source>
        <strain evidence="2">DY59</strain>
    </source>
</reference>
<dbReference type="HOGENOM" id="CLU_2422064_0_0_0"/>
<accession>A0A0A7KFG7</accession>
<evidence type="ECO:0000313" key="1">
    <source>
        <dbReference type="EMBL" id="AIZ44845.1"/>
    </source>
</evidence>
<organism evidence="1 2">
    <name type="scientific">Deinococcus radiopugnans</name>
    <dbReference type="NCBI Taxonomy" id="57497"/>
    <lineage>
        <taxon>Bacteria</taxon>
        <taxon>Thermotogati</taxon>
        <taxon>Deinococcota</taxon>
        <taxon>Deinococci</taxon>
        <taxon>Deinococcales</taxon>
        <taxon>Deinococcaceae</taxon>
        <taxon>Deinococcus</taxon>
    </lineage>
</organism>
<dbReference type="STRING" id="1182571.QR90_06625"/>
<proteinExistence type="predicted"/>
<protein>
    <submittedName>
        <fullName evidence="1">Uncharacterized protein</fullName>
    </submittedName>
</protein>
<dbReference type="KEGG" id="dsw:QR90_06625"/>
<sequence length="91" mass="10252">MTLSAAALRLSDHGRCGVLVVRRTSDGVELESHRRSWALPRNELAQELNGCRNCWIDELTLLGPEHPNYLALLALIREMESARVEARERGT</sequence>